<dbReference type="RefSeq" id="WP_110376871.1">
    <property type="nucleotide sequence ID" value="NZ_JAHBRY010000003.1"/>
</dbReference>
<evidence type="ECO:0000256" key="5">
    <source>
        <dbReference type="ARBA" id="ARBA00023136"/>
    </source>
</evidence>
<keyword evidence="5 6" id="KW-0472">Membrane</keyword>
<dbReference type="CDD" id="cd06261">
    <property type="entry name" value="TM_PBP2"/>
    <property type="match status" value="1"/>
</dbReference>
<dbReference type="AlphaFoldDB" id="A0A2V3TZF4"/>
<dbReference type="Pfam" id="PF00528">
    <property type="entry name" value="BPD_transp_1"/>
    <property type="match status" value="1"/>
</dbReference>
<evidence type="ECO:0000256" key="6">
    <source>
        <dbReference type="RuleBase" id="RU363032"/>
    </source>
</evidence>
<feature type="transmembrane region" description="Helical" evidence="6">
    <location>
        <begin position="140"/>
        <end position="164"/>
    </location>
</feature>
<feature type="transmembrane region" description="Helical" evidence="6">
    <location>
        <begin position="93"/>
        <end position="119"/>
    </location>
</feature>
<dbReference type="InterPro" id="IPR035906">
    <property type="entry name" value="MetI-like_sf"/>
</dbReference>
<comment type="similarity">
    <text evidence="6">Belongs to the binding-protein-dependent transport system permease family.</text>
</comment>
<comment type="caution">
    <text evidence="8">The sequence shown here is derived from an EMBL/GenBank/DDBJ whole genome shotgun (WGS) entry which is preliminary data.</text>
</comment>
<evidence type="ECO:0000256" key="2">
    <source>
        <dbReference type="ARBA" id="ARBA00022448"/>
    </source>
</evidence>
<comment type="subcellular location">
    <subcellularLocation>
        <location evidence="1 6">Cell membrane</location>
        <topology evidence="1 6">Multi-pass membrane protein</topology>
    </subcellularLocation>
</comment>
<feature type="transmembrane region" description="Helical" evidence="6">
    <location>
        <begin position="255"/>
        <end position="275"/>
    </location>
</feature>
<dbReference type="Proteomes" id="UP000248021">
    <property type="component" value="Unassembled WGS sequence"/>
</dbReference>
<evidence type="ECO:0000256" key="4">
    <source>
        <dbReference type="ARBA" id="ARBA00022989"/>
    </source>
</evidence>
<keyword evidence="4 6" id="KW-1133">Transmembrane helix</keyword>
<evidence type="ECO:0000313" key="9">
    <source>
        <dbReference type="Proteomes" id="UP000248021"/>
    </source>
</evidence>
<dbReference type="SUPFAM" id="SSF161098">
    <property type="entry name" value="MetI-like"/>
    <property type="match status" value="1"/>
</dbReference>
<dbReference type="EMBL" id="QJJK01000010">
    <property type="protein sequence ID" value="PXW55282.1"/>
    <property type="molecule type" value="Genomic_DNA"/>
</dbReference>
<keyword evidence="9" id="KW-1185">Reference proteome</keyword>
<dbReference type="GO" id="GO:0005886">
    <property type="term" value="C:plasma membrane"/>
    <property type="evidence" value="ECO:0007669"/>
    <property type="project" value="UniProtKB-SubCell"/>
</dbReference>
<feature type="transmembrane region" description="Helical" evidence="6">
    <location>
        <begin position="227"/>
        <end position="243"/>
    </location>
</feature>
<accession>A0A2V3TZF4</accession>
<dbReference type="InterPro" id="IPR005769">
    <property type="entry name" value="PhnE/PtxC"/>
</dbReference>
<feature type="domain" description="ABC transmembrane type-1" evidence="7">
    <location>
        <begin position="89"/>
        <end position="272"/>
    </location>
</feature>
<dbReference type="Gene3D" id="1.10.3720.10">
    <property type="entry name" value="MetI-like"/>
    <property type="match status" value="1"/>
</dbReference>
<protein>
    <submittedName>
        <fullName evidence="8">Phosphonate transport system permease protein</fullName>
    </submittedName>
</protein>
<keyword evidence="2 6" id="KW-0813">Transport</keyword>
<evidence type="ECO:0000313" key="8">
    <source>
        <dbReference type="EMBL" id="PXW55282.1"/>
    </source>
</evidence>
<keyword evidence="3 6" id="KW-0812">Transmembrane</keyword>
<dbReference type="PROSITE" id="PS50928">
    <property type="entry name" value="ABC_TM1"/>
    <property type="match status" value="1"/>
</dbReference>
<dbReference type="PANTHER" id="PTHR30043:SF9">
    <property type="entry name" value="PHOSPHONATES TRANSPORT SYSTEM PERMEASE PROTEIN"/>
    <property type="match status" value="1"/>
</dbReference>
<gene>
    <name evidence="8" type="ORF">C7450_110221</name>
</gene>
<feature type="transmembrane region" description="Helical" evidence="6">
    <location>
        <begin position="29"/>
        <end position="49"/>
    </location>
</feature>
<sequence>MLFVPTRPPIEGIIAEIETARRLPRRQRLAIATTVGILLGTLTWCLYAFDFSPQRLWHGLGRLGDVVSFMLPPYIWTTWDEWRGVLGGLGETIAMAFMGTLIGAIVAFPLSFLGARVIVPMPWLRLASRRGFDTLRAVETIILALVFIRAFGLGPLAGVLAIAVSEVGTLAKVYSEAMENTSARPVEGVRAVGAGPLQTIRYAILPQALPVMLSAALYQFESNVRSSTILGIVGAGGIGFLLSDRIRAYHWQEAWSIIFLIVLAVFAIDTASGWLRMRIIDPRPAATP</sequence>
<evidence type="ECO:0000256" key="3">
    <source>
        <dbReference type="ARBA" id="ARBA00022692"/>
    </source>
</evidence>
<organism evidence="8 9">
    <name type="scientific">Chelatococcus asaccharovorans</name>
    <dbReference type="NCBI Taxonomy" id="28210"/>
    <lineage>
        <taxon>Bacteria</taxon>
        <taxon>Pseudomonadati</taxon>
        <taxon>Pseudomonadota</taxon>
        <taxon>Alphaproteobacteria</taxon>
        <taxon>Hyphomicrobiales</taxon>
        <taxon>Chelatococcaceae</taxon>
        <taxon>Chelatococcus</taxon>
    </lineage>
</organism>
<evidence type="ECO:0000256" key="1">
    <source>
        <dbReference type="ARBA" id="ARBA00004651"/>
    </source>
</evidence>
<name>A0A2V3TZF4_9HYPH</name>
<dbReference type="NCBIfam" id="TIGR01097">
    <property type="entry name" value="PhnE"/>
    <property type="match status" value="1"/>
</dbReference>
<dbReference type="GO" id="GO:0015416">
    <property type="term" value="F:ABC-type phosphonate transporter activity"/>
    <property type="evidence" value="ECO:0007669"/>
    <property type="project" value="InterPro"/>
</dbReference>
<dbReference type="InterPro" id="IPR000515">
    <property type="entry name" value="MetI-like"/>
</dbReference>
<proteinExistence type="inferred from homology"/>
<dbReference type="PANTHER" id="PTHR30043">
    <property type="entry name" value="PHOSPHONATES TRANSPORT SYSTEM PERMEASE PROTEIN"/>
    <property type="match status" value="1"/>
</dbReference>
<reference evidence="8 9" key="1">
    <citation type="submission" date="2018-05" db="EMBL/GenBank/DDBJ databases">
        <title>Genomic Encyclopedia of Type Strains, Phase IV (KMG-IV): sequencing the most valuable type-strain genomes for metagenomic binning, comparative biology and taxonomic classification.</title>
        <authorList>
            <person name="Goeker M."/>
        </authorList>
    </citation>
    <scope>NUCLEOTIDE SEQUENCE [LARGE SCALE GENOMIC DNA]</scope>
    <source>
        <strain evidence="8 9">DSM 6462</strain>
    </source>
</reference>
<dbReference type="OrthoDB" id="9808005at2"/>
<evidence type="ECO:0000259" key="7">
    <source>
        <dbReference type="PROSITE" id="PS50928"/>
    </source>
</evidence>